<gene>
    <name evidence="11" type="primary">PRD1_2</name>
    <name evidence="11" type="ORF">IWQ60_003407</name>
</gene>
<evidence type="ECO:0000256" key="8">
    <source>
        <dbReference type="ARBA" id="ARBA00023049"/>
    </source>
</evidence>
<evidence type="ECO:0000256" key="3">
    <source>
        <dbReference type="ARBA" id="ARBA00022490"/>
    </source>
</evidence>
<comment type="caution">
    <text evidence="11">The sequence shown here is derived from an EMBL/GenBank/DDBJ whole genome shotgun (WGS) entry which is preliminary data.</text>
</comment>
<keyword evidence="12" id="KW-1185">Reference proteome</keyword>
<dbReference type="FunFam" id="3.40.390.10:FF:000006">
    <property type="entry name" value="Thimet oligopeptidase 1"/>
    <property type="match status" value="1"/>
</dbReference>
<organism evidence="11 12">
    <name type="scientific">Tieghemiomyces parasiticus</name>
    <dbReference type="NCBI Taxonomy" id="78921"/>
    <lineage>
        <taxon>Eukaryota</taxon>
        <taxon>Fungi</taxon>
        <taxon>Fungi incertae sedis</taxon>
        <taxon>Zoopagomycota</taxon>
        <taxon>Kickxellomycotina</taxon>
        <taxon>Dimargaritomycetes</taxon>
        <taxon>Dimargaritales</taxon>
        <taxon>Dimargaritaceae</taxon>
        <taxon>Tieghemiomyces</taxon>
    </lineage>
</organism>
<dbReference type="Gene3D" id="1.10.1370.10">
    <property type="entry name" value="Neurolysin, domain 3"/>
    <property type="match status" value="1"/>
</dbReference>
<evidence type="ECO:0000259" key="10">
    <source>
        <dbReference type="Pfam" id="PF01432"/>
    </source>
</evidence>
<dbReference type="Gene3D" id="1.20.1050.40">
    <property type="entry name" value="Endopeptidase. Chain P, domain 1"/>
    <property type="match status" value="1"/>
</dbReference>
<keyword evidence="3" id="KW-0963">Cytoplasm</keyword>
<dbReference type="InterPro" id="IPR045090">
    <property type="entry name" value="Pept_M3A_M3B"/>
</dbReference>
<protein>
    <submittedName>
        <fullName evidence="11">Metalloendopeptidase</fullName>
        <ecNumber evidence="11">3.4.24.37</ecNumber>
    </submittedName>
</protein>
<dbReference type="EMBL" id="JANBPT010000145">
    <property type="protein sequence ID" value="KAJ1926892.1"/>
    <property type="molecule type" value="Genomic_DNA"/>
</dbReference>
<evidence type="ECO:0000256" key="9">
    <source>
        <dbReference type="RuleBase" id="RU003435"/>
    </source>
</evidence>
<reference evidence="11" key="1">
    <citation type="submission" date="2022-07" db="EMBL/GenBank/DDBJ databases">
        <title>Phylogenomic reconstructions and comparative analyses of Kickxellomycotina fungi.</title>
        <authorList>
            <person name="Reynolds N.K."/>
            <person name="Stajich J.E."/>
            <person name="Barry K."/>
            <person name="Grigoriev I.V."/>
            <person name="Crous P."/>
            <person name="Smith M.E."/>
        </authorList>
    </citation>
    <scope>NUCLEOTIDE SEQUENCE</scope>
    <source>
        <strain evidence="11">RSA 861</strain>
    </source>
</reference>
<evidence type="ECO:0000313" key="11">
    <source>
        <dbReference type="EMBL" id="KAJ1926892.1"/>
    </source>
</evidence>
<dbReference type="GO" id="GO:0005758">
    <property type="term" value="C:mitochondrial intermembrane space"/>
    <property type="evidence" value="ECO:0007669"/>
    <property type="project" value="TreeGrafter"/>
</dbReference>
<dbReference type="GO" id="GO:0004222">
    <property type="term" value="F:metalloendopeptidase activity"/>
    <property type="evidence" value="ECO:0007669"/>
    <property type="project" value="UniProtKB-EC"/>
</dbReference>
<dbReference type="GO" id="GO:0046872">
    <property type="term" value="F:metal ion binding"/>
    <property type="evidence" value="ECO:0007669"/>
    <property type="project" value="UniProtKB-UniRule"/>
</dbReference>
<dbReference type="Gene3D" id="3.40.390.10">
    <property type="entry name" value="Collagenase (Catalytic Domain)"/>
    <property type="match status" value="1"/>
</dbReference>
<dbReference type="InterPro" id="IPR001567">
    <property type="entry name" value="Pept_M3A_M3B_dom"/>
</dbReference>
<evidence type="ECO:0000256" key="5">
    <source>
        <dbReference type="ARBA" id="ARBA00022723"/>
    </source>
</evidence>
<keyword evidence="5 9" id="KW-0479">Metal-binding</keyword>
<evidence type="ECO:0000256" key="4">
    <source>
        <dbReference type="ARBA" id="ARBA00022670"/>
    </source>
</evidence>
<comment type="subcellular location">
    <subcellularLocation>
        <location evidence="1">Cytoplasm</location>
    </subcellularLocation>
</comment>
<comment type="similarity">
    <text evidence="2 9">Belongs to the peptidase M3 family.</text>
</comment>
<dbReference type="InterPro" id="IPR024079">
    <property type="entry name" value="MetalloPept_cat_dom_sf"/>
</dbReference>
<dbReference type="InterPro" id="IPR024077">
    <property type="entry name" value="Neurolysin/TOP_dom2"/>
</dbReference>
<name>A0A9W8E035_9FUNG</name>
<accession>A0A9W8E035</accession>
<evidence type="ECO:0000256" key="6">
    <source>
        <dbReference type="ARBA" id="ARBA00022801"/>
    </source>
</evidence>
<keyword evidence="8 9" id="KW-0482">Metalloprotease</keyword>
<feature type="domain" description="Peptidase M3A/M3B catalytic" evidence="10">
    <location>
        <begin position="216"/>
        <end position="674"/>
    </location>
</feature>
<sequence>MVSAGQAALNWSYTPEQISAAGDKYVSGKKELLDKIAALPLDQATFENVLQPLGQHENDTTGELMVITFFQHTSPDKALRDASTEVEKRLQEFEIECAMREDVYKVVDAVYQRTDRAALAPEDRRLLEKTHLDFRRNGLALPKDKQEQLKALHKRLADLSIQFARNVNEADTEVTFTKDELLGMPDDFLAGRETKEVDGQTQYVVTTKYPDLFPILTLAKREATRQRLQYAYDTRCKENIGLLEEAIRVRQESATLLGYPDHASFVLEEKMAKSPTRVNEFLTELRGKLLPLGHDEIAKFIAYQREVKDALGEPLSGAGTIYSWDYRFYMNQVKEREFEVDDEAVKQYFPMERVTQGMLEIYQTVLGLKFTEAKDANVWQEDVQLYEVWDKASGDFVGHFYLDLFPRKGKYNHAACFPIRAGSRLADGTYTTPVNAMVANFSKPTPNAPSLLKHDEVTTYFHELGHVMHGLCSQTKWARFHGTNTENDFVEAPSQMLENWCWEPEVLKGLSGHYETGKPIPEELLNRLVKSKNVCAGLSNLRQLFFGLFDLKVHSKPADGSDQKVDVISLWRSMRQDVTLIKDGQDDKETWPAAGFGHIMGGYDAGYYGYMWSQVFSADMFYSRFKVEGVMNPKTGHDYRYEILKPGGSRDGMEHLKAFLGREPKIDPFLKSLGLN</sequence>
<dbReference type="SUPFAM" id="SSF55486">
    <property type="entry name" value="Metalloproteases ('zincins'), catalytic domain"/>
    <property type="match status" value="1"/>
</dbReference>
<dbReference type="GO" id="GO:0006508">
    <property type="term" value="P:proteolysis"/>
    <property type="evidence" value="ECO:0007669"/>
    <property type="project" value="UniProtKB-KW"/>
</dbReference>
<dbReference type="EC" id="3.4.24.37" evidence="11"/>
<evidence type="ECO:0000256" key="1">
    <source>
        <dbReference type="ARBA" id="ARBA00004496"/>
    </source>
</evidence>
<dbReference type="Proteomes" id="UP001150569">
    <property type="component" value="Unassembled WGS sequence"/>
</dbReference>
<dbReference type="CDD" id="cd06455">
    <property type="entry name" value="M3A_TOP"/>
    <property type="match status" value="1"/>
</dbReference>
<dbReference type="Pfam" id="PF01432">
    <property type="entry name" value="Peptidase_M3"/>
    <property type="match status" value="1"/>
</dbReference>
<keyword evidence="4 9" id="KW-0645">Protease</keyword>
<proteinExistence type="inferred from homology"/>
<dbReference type="FunFam" id="1.20.1050.40:FF:000001">
    <property type="entry name" value="Thimet oligopeptidase 1"/>
    <property type="match status" value="1"/>
</dbReference>
<comment type="cofactor">
    <cofactor evidence="9">
        <name>Zn(2+)</name>
        <dbReference type="ChEBI" id="CHEBI:29105"/>
    </cofactor>
    <text evidence="9">Binds 1 zinc ion.</text>
</comment>
<dbReference type="PANTHER" id="PTHR11804:SF84">
    <property type="entry name" value="SACCHAROLYSIN"/>
    <property type="match status" value="1"/>
</dbReference>
<dbReference type="PANTHER" id="PTHR11804">
    <property type="entry name" value="PROTEASE M3 THIMET OLIGOPEPTIDASE-RELATED"/>
    <property type="match status" value="1"/>
</dbReference>
<keyword evidence="7 9" id="KW-0862">Zinc</keyword>
<evidence type="ECO:0000256" key="7">
    <source>
        <dbReference type="ARBA" id="ARBA00022833"/>
    </source>
</evidence>
<evidence type="ECO:0000256" key="2">
    <source>
        <dbReference type="ARBA" id="ARBA00006040"/>
    </source>
</evidence>
<keyword evidence="6 9" id="KW-0378">Hydrolase</keyword>
<dbReference type="GO" id="GO:0006518">
    <property type="term" value="P:peptide metabolic process"/>
    <property type="evidence" value="ECO:0007669"/>
    <property type="project" value="TreeGrafter"/>
</dbReference>
<evidence type="ECO:0000313" key="12">
    <source>
        <dbReference type="Proteomes" id="UP001150569"/>
    </source>
</evidence>
<dbReference type="InterPro" id="IPR024080">
    <property type="entry name" value="Neurolysin/TOP_N"/>
</dbReference>
<dbReference type="OrthoDB" id="534666at2759"/>
<dbReference type="AlphaFoldDB" id="A0A9W8E035"/>